<proteinExistence type="predicted"/>
<gene>
    <name evidence="7" type="ORF">PM10SUCC1_25800</name>
</gene>
<dbReference type="InterPro" id="IPR051452">
    <property type="entry name" value="Diverse_Oxidoreductases"/>
</dbReference>
<evidence type="ECO:0000256" key="3">
    <source>
        <dbReference type="ARBA" id="ARBA00023002"/>
    </source>
</evidence>
<dbReference type="InterPro" id="IPR002888">
    <property type="entry name" value="2Fe-2S-bd"/>
</dbReference>
<evidence type="ECO:0000256" key="5">
    <source>
        <dbReference type="ARBA" id="ARBA00023014"/>
    </source>
</evidence>
<dbReference type="InterPro" id="IPR006058">
    <property type="entry name" value="2Fe2S_fd_BS"/>
</dbReference>
<dbReference type="InterPro" id="IPR012675">
    <property type="entry name" value="Beta-grasp_dom_sf"/>
</dbReference>
<dbReference type="GO" id="GO:0046872">
    <property type="term" value="F:metal ion binding"/>
    <property type="evidence" value="ECO:0007669"/>
    <property type="project" value="UniProtKB-KW"/>
</dbReference>
<dbReference type="SUPFAM" id="SSF54292">
    <property type="entry name" value="2Fe-2S ferredoxin-like"/>
    <property type="match status" value="1"/>
</dbReference>
<keyword evidence="1" id="KW-0001">2Fe-2S</keyword>
<keyword evidence="3" id="KW-0560">Oxidoreductase</keyword>
<dbReference type="GO" id="GO:0051537">
    <property type="term" value="F:2 iron, 2 sulfur cluster binding"/>
    <property type="evidence" value="ECO:0007669"/>
    <property type="project" value="UniProtKB-KW"/>
</dbReference>
<evidence type="ECO:0000313" key="7">
    <source>
        <dbReference type="EMBL" id="GLI57066.1"/>
    </source>
</evidence>
<dbReference type="RefSeq" id="WP_281836517.1">
    <property type="nucleotide sequence ID" value="NZ_BSDY01000012.1"/>
</dbReference>
<keyword evidence="2" id="KW-0479">Metal-binding</keyword>
<evidence type="ECO:0000313" key="8">
    <source>
        <dbReference type="Proteomes" id="UP001144471"/>
    </source>
</evidence>
<protein>
    <submittedName>
        <fullName evidence="7">(2Fe-2S)-binding protein</fullName>
    </submittedName>
</protein>
<name>A0A9W6GNS4_9FUSO</name>
<accession>A0A9W6GNS4</accession>
<dbReference type="InterPro" id="IPR036884">
    <property type="entry name" value="2Fe-2S-bd_dom_sf"/>
</dbReference>
<comment type="caution">
    <text evidence="7">The sequence shown here is derived from an EMBL/GenBank/DDBJ whole genome shotgun (WGS) entry which is preliminary data.</text>
</comment>
<dbReference type="PROSITE" id="PS00197">
    <property type="entry name" value="2FE2S_FER_1"/>
    <property type="match status" value="1"/>
</dbReference>
<dbReference type="Gene3D" id="1.10.150.120">
    <property type="entry name" value="[2Fe-2S]-binding domain"/>
    <property type="match status" value="1"/>
</dbReference>
<dbReference type="Gene3D" id="3.10.20.30">
    <property type="match status" value="1"/>
</dbReference>
<dbReference type="Pfam" id="PF01799">
    <property type="entry name" value="Fer2_2"/>
    <property type="match status" value="1"/>
</dbReference>
<evidence type="ECO:0000256" key="1">
    <source>
        <dbReference type="ARBA" id="ARBA00022714"/>
    </source>
</evidence>
<evidence type="ECO:0000256" key="2">
    <source>
        <dbReference type="ARBA" id="ARBA00022723"/>
    </source>
</evidence>
<dbReference type="AlphaFoldDB" id="A0A9W6GNS4"/>
<dbReference type="PANTHER" id="PTHR44379">
    <property type="entry name" value="OXIDOREDUCTASE WITH IRON-SULFUR SUBUNIT"/>
    <property type="match status" value="1"/>
</dbReference>
<dbReference type="GO" id="GO:0016491">
    <property type="term" value="F:oxidoreductase activity"/>
    <property type="evidence" value="ECO:0007669"/>
    <property type="project" value="UniProtKB-KW"/>
</dbReference>
<dbReference type="Pfam" id="PF00111">
    <property type="entry name" value="Fer2"/>
    <property type="match status" value="1"/>
</dbReference>
<dbReference type="Proteomes" id="UP001144471">
    <property type="component" value="Unassembled WGS sequence"/>
</dbReference>
<dbReference type="EMBL" id="BSDY01000012">
    <property type="protein sequence ID" value="GLI57066.1"/>
    <property type="molecule type" value="Genomic_DNA"/>
</dbReference>
<evidence type="ECO:0000259" key="6">
    <source>
        <dbReference type="PROSITE" id="PS51085"/>
    </source>
</evidence>
<dbReference type="InterPro" id="IPR001041">
    <property type="entry name" value="2Fe-2S_ferredoxin-type"/>
</dbReference>
<organism evidence="7 8">
    <name type="scientific">Propionigenium maris DSM 9537</name>
    <dbReference type="NCBI Taxonomy" id="1123000"/>
    <lineage>
        <taxon>Bacteria</taxon>
        <taxon>Fusobacteriati</taxon>
        <taxon>Fusobacteriota</taxon>
        <taxon>Fusobacteriia</taxon>
        <taxon>Fusobacteriales</taxon>
        <taxon>Fusobacteriaceae</taxon>
        <taxon>Propionigenium</taxon>
    </lineage>
</organism>
<keyword evidence="8" id="KW-1185">Reference proteome</keyword>
<reference evidence="7" key="1">
    <citation type="submission" date="2022-12" db="EMBL/GenBank/DDBJ databases">
        <title>Reference genome sequencing for broad-spectrum identification of bacterial and archaeal isolates by mass spectrometry.</title>
        <authorList>
            <person name="Sekiguchi Y."/>
            <person name="Tourlousse D.M."/>
        </authorList>
    </citation>
    <scope>NUCLEOTIDE SEQUENCE</scope>
    <source>
        <strain evidence="7">10succ1</strain>
    </source>
</reference>
<dbReference type="SUPFAM" id="SSF47741">
    <property type="entry name" value="CO dehydrogenase ISP C-domain like"/>
    <property type="match status" value="1"/>
</dbReference>
<keyword evidence="4" id="KW-0408">Iron</keyword>
<evidence type="ECO:0000256" key="4">
    <source>
        <dbReference type="ARBA" id="ARBA00023004"/>
    </source>
</evidence>
<dbReference type="PANTHER" id="PTHR44379:SF8">
    <property type="entry name" value="XANTHINE DEHYDROGENASE IRON-SULFUR-BINDING SUBUNIT XDHC-RELATED"/>
    <property type="match status" value="1"/>
</dbReference>
<sequence length="155" mass="17007">MKIRFKLNNKDIEYCGPPMARLIDFIRDTMGVTSCKIGCGEGECGACSVLIDGRLALACITPVGQVRNKSVLTVEGIRDTREFSILKRSFEEHGSVQCGFCIPGMILAAYSLLKSTPNPREEEIREAISGNLCRCTGYLSIIEAIKSAAREVEKL</sequence>
<dbReference type="InterPro" id="IPR036010">
    <property type="entry name" value="2Fe-2S_ferredoxin-like_sf"/>
</dbReference>
<keyword evidence="5" id="KW-0411">Iron-sulfur</keyword>
<dbReference type="PROSITE" id="PS51085">
    <property type="entry name" value="2FE2S_FER_2"/>
    <property type="match status" value="1"/>
</dbReference>
<feature type="domain" description="2Fe-2S ferredoxin-type" evidence="6">
    <location>
        <begin position="1"/>
        <end position="77"/>
    </location>
</feature>